<accession>A0A1M6R1C4</accession>
<dbReference type="Proteomes" id="UP000184301">
    <property type="component" value="Unassembled WGS sequence"/>
</dbReference>
<organism evidence="1 2">
    <name type="scientific">Hespellia stercorisuis DSM 15480</name>
    <dbReference type="NCBI Taxonomy" id="1121950"/>
    <lineage>
        <taxon>Bacteria</taxon>
        <taxon>Bacillati</taxon>
        <taxon>Bacillota</taxon>
        <taxon>Clostridia</taxon>
        <taxon>Lachnospirales</taxon>
        <taxon>Lachnospiraceae</taxon>
        <taxon>Hespellia</taxon>
    </lineage>
</organism>
<dbReference type="AlphaFoldDB" id="A0A1M6R1C4"/>
<dbReference type="STRING" id="1121950.SAMN02745243_02578"/>
<evidence type="ECO:0008006" key="3">
    <source>
        <dbReference type="Google" id="ProtNLM"/>
    </source>
</evidence>
<gene>
    <name evidence="1" type="ORF">SAMN02745243_02578</name>
</gene>
<dbReference type="OrthoDB" id="9916387at2"/>
<dbReference type="EMBL" id="FQZY01000039">
    <property type="protein sequence ID" value="SHK26285.1"/>
    <property type="molecule type" value="Genomic_DNA"/>
</dbReference>
<sequence>MVGEKIKSTSGATILLALLFFLMCAMAGSVVLAAGTASSGRIAGLREDEQAYYNVTSAAKVLRDSMEGEVFAYYSTKAPSSDETDNTYDYNQKPSGQFADLLKNAAETVFKESKEAKEAGKEDDALYKKALKISTSSADLTKTVIAEFTMKPDYEIEITLYEEGQEDGYECILTIPAAISMDADIPSGEPGSGQELGADNQTVVKYKTTLTWTDAVITTGSEGK</sequence>
<proteinExistence type="predicted"/>
<dbReference type="RefSeq" id="WP_073111104.1">
    <property type="nucleotide sequence ID" value="NZ_FQZY01000039.1"/>
</dbReference>
<keyword evidence="2" id="KW-1185">Reference proteome</keyword>
<name>A0A1M6R1C4_9FIRM</name>
<protein>
    <recommendedName>
        <fullName evidence="3">Type 4 fimbrial biogenesis protein PilX N-terminal domain-containing protein</fullName>
    </recommendedName>
</protein>
<evidence type="ECO:0000313" key="2">
    <source>
        <dbReference type="Proteomes" id="UP000184301"/>
    </source>
</evidence>
<reference evidence="1 2" key="1">
    <citation type="submission" date="2016-11" db="EMBL/GenBank/DDBJ databases">
        <authorList>
            <person name="Jaros S."/>
            <person name="Januszkiewicz K."/>
            <person name="Wedrychowicz H."/>
        </authorList>
    </citation>
    <scope>NUCLEOTIDE SEQUENCE [LARGE SCALE GENOMIC DNA]</scope>
    <source>
        <strain evidence="1 2">DSM 15480</strain>
    </source>
</reference>
<evidence type="ECO:0000313" key="1">
    <source>
        <dbReference type="EMBL" id="SHK26285.1"/>
    </source>
</evidence>